<gene>
    <name evidence="2" type="ORF">CAL25_19940</name>
</gene>
<dbReference type="GO" id="GO:0003677">
    <property type="term" value="F:DNA binding"/>
    <property type="evidence" value="ECO:0007669"/>
    <property type="project" value="InterPro"/>
</dbReference>
<name>A0A261TCE1_9BORD</name>
<dbReference type="RefSeq" id="WP_094803070.1">
    <property type="nucleotide sequence ID" value="NZ_NEVP01000011.1"/>
</dbReference>
<dbReference type="NCBIfam" id="TIGR01439">
    <property type="entry name" value="lp_hng_hel_AbrB"/>
    <property type="match status" value="1"/>
</dbReference>
<proteinExistence type="predicted"/>
<dbReference type="Gene3D" id="2.10.260.10">
    <property type="match status" value="1"/>
</dbReference>
<protein>
    <recommendedName>
        <fullName evidence="1">SpoVT-AbrB domain-containing protein</fullName>
    </recommendedName>
</protein>
<dbReference type="SMART" id="SM00966">
    <property type="entry name" value="SpoVT_AbrB"/>
    <property type="match status" value="1"/>
</dbReference>
<dbReference type="OrthoDB" id="9811597at2"/>
<dbReference type="Pfam" id="PF04014">
    <property type="entry name" value="MazE_antitoxin"/>
    <property type="match status" value="1"/>
</dbReference>
<dbReference type="AlphaFoldDB" id="A0A261TCE1"/>
<feature type="domain" description="SpoVT-AbrB" evidence="1">
    <location>
        <begin position="8"/>
        <end position="54"/>
    </location>
</feature>
<evidence type="ECO:0000259" key="1">
    <source>
        <dbReference type="SMART" id="SM00966"/>
    </source>
</evidence>
<dbReference type="InterPro" id="IPR037914">
    <property type="entry name" value="SpoVT-AbrB_sf"/>
</dbReference>
<dbReference type="SUPFAM" id="SSF89447">
    <property type="entry name" value="AbrB/MazE/MraZ-like"/>
    <property type="match status" value="1"/>
</dbReference>
<keyword evidence="3" id="KW-1185">Reference proteome</keyword>
<evidence type="ECO:0000313" key="3">
    <source>
        <dbReference type="Proteomes" id="UP000216913"/>
    </source>
</evidence>
<organism evidence="2 3">
    <name type="scientific">Bordetella genomosp. 5</name>
    <dbReference type="NCBI Taxonomy" id="1395608"/>
    <lineage>
        <taxon>Bacteria</taxon>
        <taxon>Pseudomonadati</taxon>
        <taxon>Pseudomonadota</taxon>
        <taxon>Betaproteobacteria</taxon>
        <taxon>Burkholderiales</taxon>
        <taxon>Alcaligenaceae</taxon>
        <taxon>Bordetella</taxon>
    </lineage>
</organism>
<dbReference type="InterPro" id="IPR007159">
    <property type="entry name" value="SpoVT-AbrB_dom"/>
</dbReference>
<accession>A0A261TCE1</accession>
<dbReference type="Proteomes" id="UP000216913">
    <property type="component" value="Unassembled WGS sequence"/>
</dbReference>
<comment type="caution">
    <text evidence="2">The sequence shown here is derived from an EMBL/GenBank/DDBJ whole genome shotgun (WGS) entry which is preliminary data.</text>
</comment>
<sequence>MTDERTSAKLSTGGRVTIPRAIREQLSLRPGDRLQFELRADGTLEARVATKESEVPAAREDGGQE</sequence>
<reference evidence="2 3" key="1">
    <citation type="submission" date="2017-05" db="EMBL/GenBank/DDBJ databases">
        <title>Complete and WGS of Bordetella genogroups.</title>
        <authorList>
            <person name="Spilker T."/>
            <person name="LiPuma J."/>
        </authorList>
    </citation>
    <scope>NUCLEOTIDE SEQUENCE [LARGE SCALE GENOMIC DNA]</scope>
    <source>
        <strain evidence="2 3">AU10456</strain>
    </source>
</reference>
<dbReference type="EMBL" id="NEVP01000011">
    <property type="protein sequence ID" value="OZI46937.1"/>
    <property type="molecule type" value="Genomic_DNA"/>
</dbReference>
<evidence type="ECO:0000313" key="2">
    <source>
        <dbReference type="EMBL" id="OZI46937.1"/>
    </source>
</evidence>